<protein>
    <submittedName>
        <fullName evidence="4">Uncharacterized protein</fullName>
    </submittedName>
</protein>
<dbReference type="PANTHER" id="PTHR48049">
    <property type="entry name" value="GLYCOSYLTRANSFERASE"/>
    <property type="match status" value="1"/>
</dbReference>
<dbReference type="FunFam" id="3.40.50.2000:FF:000037">
    <property type="entry name" value="Glycosyltransferase"/>
    <property type="match status" value="1"/>
</dbReference>
<reference evidence="4" key="1">
    <citation type="submission" date="2024-03" db="EMBL/GenBank/DDBJ databases">
        <title>WGS assembly of Saponaria officinalis var. Norfolk2.</title>
        <authorList>
            <person name="Jenkins J."/>
            <person name="Shu S."/>
            <person name="Grimwood J."/>
            <person name="Barry K."/>
            <person name="Goodstein D."/>
            <person name="Schmutz J."/>
            <person name="Leebens-Mack J."/>
            <person name="Osbourn A."/>
        </authorList>
    </citation>
    <scope>NUCLEOTIDE SEQUENCE [LARGE SCALE GENOMIC DNA]</scope>
    <source>
        <strain evidence="4">JIC</strain>
    </source>
</reference>
<evidence type="ECO:0000256" key="2">
    <source>
        <dbReference type="ARBA" id="ARBA00009995"/>
    </source>
</evidence>
<comment type="caution">
    <text evidence="4">The sequence shown here is derived from an EMBL/GenBank/DDBJ whole genome shotgun (WGS) entry which is preliminary data.</text>
</comment>
<dbReference type="PANTHER" id="PTHR48049:SF84">
    <property type="entry name" value="UDP-GLYCOSYLTRANSFERASE 79A6"/>
    <property type="match status" value="1"/>
</dbReference>
<keyword evidence="5" id="KW-1185">Reference proteome</keyword>
<dbReference type="GO" id="GO:0016135">
    <property type="term" value="P:saponin biosynthetic process"/>
    <property type="evidence" value="ECO:0007669"/>
    <property type="project" value="UniProtKB-ARBA"/>
</dbReference>
<name>A0AAW1L060_SAPOF</name>
<accession>A0AAW1L060</accession>
<keyword evidence="3" id="KW-0808">Transferase</keyword>
<gene>
    <name evidence="4" type="ORF">RND81_05G226000</name>
</gene>
<dbReference type="AlphaFoldDB" id="A0AAW1L060"/>
<evidence type="ECO:0000256" key="3">
    <source>
        <dbReference type="ARBA" id="ARBA00022679"/>
    </source>
</evidence>
<evidence type="ECO:0000313" key="5">
    <source>
        <dbReference type="Proteomes" id="UP001443914"/>
    </source>
</evidence>
<comment type="pathway">
    <text evidence="1">Secondary metabolite biosynthesis; terpenoid biosynthesis.</text>
</comment>
<comment type="similarity">
    <text evidence="2">Belongs to the UDP-glycosyltransferase family.</text>
</comment>
<dbReference type="SUPFAM" id="SSF53756">
    <property type="entry name" value="UDP-Glycosyltransferase/glycogen phosphorylase"/>
    <property type="match status" value="1"/>
</dbReference>
<dbReference type="Proteomes" id="UP001443914">
    <property type="component" value="Unassembled WGS sequence"/>
</dbReference>
<dbReference type="Gene3D" id="3.40.50.2000">
    <property type="entry name" value="Glycogen Phosphorylase B"/>
    <property type="match status" value="2"/>
</dbReference>
<evidence type="ECO:0000256" key="1">
    <source>
        <dbReference type="ARBA" id="ARBA00004721"/>
    </source>
</evidence>
<dbReference type="InterPro" id="IPR002213">
    <property type="entry name" value="UDP_glucos_trans"/>
</dbReference>
<sequence>MGDHTNNKVSNNQLKVVMFPWFAFGHINPFIQLSNTLSVHDIQIYFLSIPGNIPKIKSSLKQSPLMQIIPLTIPPIEGLRPNFDSSSEVSPETSELLILALDQMQPQVEAILTQIQPNLLMFDFAQYWIPKLASKMGIKSINFSVFSAVANSYLTVPSRMADPTEPPSIETLKNPPLGYPKTAITTMKTFQAQDFMYLFKSFHGKLPVFKKIMEITNSCDAIIYKSCNEIEGPYLNYLETQLEKPILLSGIAVNQPPTDVFDHELENWLNTFSEKSVIFCNFGSETYLKDDQIKELTLGLELTKMPFFLVLNFGCNDFDSRAKLEAALPKGYRDRVKDRGIVVTGWVQQQHILGHKNVGCYVNHCGFSSAIEGIVNDCQMVFVPQKGDQFLNSKLMTEDLKVGVEVNRRDSDGFFGKEDVVEAIHRVMVDTDDEPCVSIRENHRKWREFLLNKEIEEQYVVDLVKALHNLARN</sequence>
<evidence type="ECO:0000313" key="4">
    <source>
        <dbReference type="EMBL" id="KAK9726598.1"/>
    </source>
</evidence>
<dbReference type="InterPro" id="IPR050481">
    <property type="entry name" value="UDP-glycosyltransf_plant"/>
</dbReference>
<dbReference type="GO" id="GO:0016104">
    <property type="term" value="P:triterpenoid biosynthetic process"/>
    <property type="evidence" value="ECO:0007669"/>
    <property type="project" value="UniProtKB-ARBA"/>
</dbReference>
<dbReference type="CDD" id="cd03784">
    <property type="entry name" value="GT1_Gtf-like"/>
    <property type="match status" value="1"/>
</dbReference>
<dbReference type="EMBL" id="JBDFQZ010000005">
    <property type="protein sequence ID" value="KAK9726598.1"/>
    <property type="molecule type" value="Genomic_DNA"/>
</dbReference>
<proteinExistence type="inferred from homology"/>
<dbReference type="Pfam" id="PF00201">
    <property type="entry name" value="UDPGT"/>
    <property type="match status" value="1"/>
</dbReference>
<organism evidence="4 5">
    <name type="scientific">Saponaria officinalis</name>
    <name type="common">Common soapwort</name>
    <name type="synonym">Lychnis saponaria</name>
    <dbReference type="NCBI Taxonomy" id="3572"/>
    <lineage>
        <taxon>Eukaryota</taxon>
        <taxon>Viridiplantae</taxon>
        <taxon>Streptophyta</taxon>
        <taxon>Embryophyta</taxon>
        <taxon>Tracheophyta</taxon>
        <taxon>Spermatophyta</taxon>
        <taxon>Magnoliopsida</taxon>
        <taxon>eudicotyledons</taxon>
        <taxon>Gunneridae</taxon>
        <taxon>Pentapetalae</taxon>
        <taxon>Caryophyllales</taxon>
        <taxon>Caryophyllaceae</taxon>
        <taxon>Caryophylleae</taxon>
        <taxon>Saponaria</taxon>
    </lineage>
</organism>
<dbReference type="GO" id="GO:0035251">
    <property type="term" value="F:UDP-glucosyltransferase activity"/>
    <property type="evidence" value="ECO:0007669"/>
    <property type="project" value="InterPro"/>
</dbReference>